<dbReference type="EMBL" id="AJAR01000014">
    <property type="protein sequence ID" value="EOH97169.1"/>
    <property type="molecule type" value="Genomic_DNA"/>
</dbReference>
<evidence type="ECO:0000313" key="8">
    <source>
        <dbReference type="Proteomes" id="UP000013858"/>
    </source>
</evidence>
<dbReference type="InterPro" id="IPR036388">
    <property type="entry name" value="WH-like_DNA-bd_sf"/>
</dbReference>
<dbReference type="EMBL" id="ASVY01000003">
    <property type="protein sequence ID" value="EOT59982.1"/>
    <property type="molecule type" value="Genomic_DNA"/>
</dbReference>
<dbReference type="InterPro" id="IPR016032">
    <property type="entry name" value="Sig_transdc_resp-reg_C-effctor"/>
</dbReference>
<dbReference type="InterPro" id="IPR001867">
    <property type="entry name" value="OmpR/PhoB-type_DNA-bd"/>
</dbReference>
<keyword evidence="1" id="KW-0805">Transcription regulation</keyword>
<dbReference type="STRING" id="155618.RV06_GL000280"/>
<dbReference type="Pfam" id="PF00486">
    <property type="entry name" value="Trans_reg_C"/>
    <property type="match status" value="1"/>
</dbReference>
<dbReference type="eggNOG" id="COG0745">
    <property type="taxonomic scope" value="Bacteria"/>
</dbReference>
<name>R2TAA4_9ENTE</name>
<dbReference type="Proteomes" id="UP000013858">
    <property type="component" value="Unassembled WGS sequence"/>
</dbReference>
<protein>
    <recommendedName>
        <fullName evidence="5">OmpR/PhoB-type domain-containing protein</fullName>
    </recommendedName>
</protein>
<dbReference type="GO" id="GO:0003677">
    <property type="term" value="F:DNA binding"/>
    <property type="evidence" value="ECO:0007669"/>
    <property type="project" value="UniProtKB-UniRule"/>
</dbReference>
<dbReference type="Gene3D" id="1.10.10.10">
    <property type="entry name" value="Winged helix-like DNA-binding domain superfamily/Winged helix DNA-binding domain"/>
    <property type="match status" value="1"/>
</dbReference>
<evidence type="ECO:0000313" key="6">
    <source>
        <dbReference type="EMBL" id="EOH97169.1"/>
    </source>
</evidence>
<proteinExistence type="predicted"/>
<dbReference type="SUPFAM" id="SSF46894">
    <property type="entry name" value="C-terminal effector domain of the bipartite response regulators"/>
    <property type="match status" value="1"/>
</dbReference>
<evidence type="ECO:0000259" key="5">
    <source>
        <dbReference type="PROSITE" id="PS51755"/>
    </source>
</evidence>
<dbReference type="AlphaFoldDB" id="R2TAA4"/>
<dbReference type="RefSeq" id="WP_010761853.1">
    <property type="nucleotide sequence ID" value="NZ_KB946316.1"/>
</dbReference>
<evidence type="ECO:0000313" key="9">
    <source>
        <dbReference type="Proteomes" id="UP000014197"/>
    </source>
</evidence>
<sequence>MYKIGYVALTTTTEKDYMNTLKVTYENVHSIEHEQVMLKKSNELDVIIIQDDDNQYVGNICEMIIHLRKSSDTLVWIISEHLTKANRSVYPRLGADGIAGNECEPDELVQLITNALNRYRSRLNFSKQNGKLVSRRNQLNTVVGLELVPSNFSVMIDDNEIDLTKLEYLALEYLHQNVGRAVSYDEIYQNVWKDDVADRKYRVSNLIFHLRKKIEKNEKAPMYIKTVRSKGYMLVI</sequence>
<dbReference type="CDD" id="cd00383">
    <property type="entry name" value="trans_reg_C"/>
    <property type="match status" value="1"/>
</dbReference>
<evidence type="ECO:0000256" key="1">
    <source>
        <dbReference type="ARBA" id="ARBA00023015"/>
    </source>
</evidence>
<dbReference type="SMART" id="SM00862">
    <property type="entry name" value="Trans_reg_C"/>
    <property type="match status" value="1"/>
</dbReference>
<evidence type="ECO:0000256" key="2">
    <source>
        <dbReference type="ARBA" id="ARBA00023125"/>
    </source>
</evidence>
<keyword evidence="9" id="KW-1185">Reference proteome</keyword>
<accession>R2TAA4</accession>
<dbReference type="PATRIC" id="fig|1158608.3.peg.1631"/>
<keyword evidence="2 4" id="KW-0238">DNA-binding</keyword>
<evidence type="ECO:0000313" key="7">
    <source>
        <dbReference type="EMBL" id="EOT59982.1"/>
    </source>
</evidence>
<evidence type="ECO:0000256" key="3">
    <source>
        <dbReference type="ARBA" id="ARBA00023163"/>
    </source>
</evidence>
<keyword evidence="3" id="KW-0804">Transcription</keyword>
<evidence type="ECO:0000256" key="4">
    <source>
        <dbReference type="PROSITE-ProRule" id="PRU01091"/>
    </source>
</evidence>
<dbReference type="GO" id="GO:0000160">
    <property type="term" value="P:phosphorelay signal transduction system"/>
    <property type="evidence" value="ECO:0007669"/>
    <property type="project" value="InterPro"/>
</dbReference>
<dbReference type="PROSITE" id="PS51755">
    <property type="entry name" value="OMPR_PHOB"/>
    <property type="match status" value="1"/>
</dbReference>
<dbReference type="OrthoDB" id="9787103at2"/>
<comment type="caution">
    <text evidence="6">The sequence shown here is derived from an EMBL/GenBank/DDBJ whole genome shotgun (WGS) entry which is preliminary data.</text>
</comment>
<feature type="domain" description="OmpR/PhoB-type" evidence="5">
    <location>
        <begin position="137"/>
        <end position="236"/>
    </location>
</feature>
<dbReference type="GO" id="GO:0006355">
    <property type="term" value="P:regulation of DNA-templated transcription"/>
    <property type="evidence" value="ECO:0007669"/>
    <property type="project" value="InterPro"/>
</dbReference>
<reference evidence="6 8" key="1">
    <citation type="submission" date="2013-02" db="EMBL/GenBank/DDBJ databases">
        <title>The Genome Sequence of Enterococcus haemoperoxidus BAA-382.</title>
        <authorList>
            <consortium name="The Broad Institute Genome Sequencing Platform"/>
            <consortium name="The Broad Institute Genome Sequencing Center for Infectious Disease"/>
            <person name="Earl A.M."/>
            <person name="Gilmore M.S."/>
            <person name="Lebreton F."/>
            <person name="Walker B."/>
            <person name="Young S.K."/>
            <person name="Zeng Q."/>
            <person name="Gargeya S."/>
            <person name="Fitzgerald M."/>
            <person name="Haas B."/>
            <person name="Abouelleil A."/>
            <person name="Alvarado L."/>
            <person name="Arachchi H.M."/>
            <person name="Berlin A.M."/>
            <person name="Chapman S.B."/>
            <person name="Dewar J."/>
            <person name="Goldberg J."/>
            <person name="Griggs A."/>
            <person name="Gujja S."/>
            <person name="Hansen M."/>
            <person name="Howarth C."/>
            <person name="Imamovic A."/>
            <person name="Larimer J."/>
            <person name="McCowan C."/>
            <person name="Murphy C."/>
            <person name="Neiman D."/>
            <person name="Pearson M."/>
            <person name="Priest M."/>
            <person name="Roberts A."/>
            <person name="Saif S."/>
            <person name="Shea T."/>
            <person name="Sisk P."/>
            <person name="Sykes S."/>
            <person name="Wortman J."/>
            <person name="Nusbaum C."/>
            <person name="Birren B."/>
        </authorList>
    </citation>
    <scope>NUCLEOTIDE SEQUENCE [LARGE SCALE GENOMIC DNA]</scope>
    <source>
        <strain evidence="6 8">ATCC BAA-382</strain>
    </source>
</reference>
<dbReference type="Proteomes" id="UP000014197">
    <property type="component" value="Unassembled WGS sequence"/>
</dbReference>
<gene>
    <name evidence="7" type="ORF">I583_02617</name>
    <name evidence="6" type="ORF">UAW_01651</name>
</gene>
<feature type="DNA-binding region" description="OmpR/PhoB-type" evidence="4">
    <location>
        <begin position="137"/>
        <end position="236"/>
    </location>
</feature>
<reference evidence="7 9" key="2">
    <citation type="submission" date="2013-03" db="EMBL/GenBank/DDBJ databases">
        <title>The Genome Sequence of Enterococcus haemoperoxidus BAA-382 (PacBio/Illumina hybrid assembly).</title>
        <authorList>
            <consortium name="The Broad Institute Genomics Platform"/>
            <consortium name="The Broad Institute Genome Sequencing Center for Infectious Disease"/>
            <person name="Earl A."/>
            <person name="Russ C."/>
            <person name="Gilmore M."/>
            <person name="Surin D."/>
            <person name="Walker B."/>
            <person name="Young S."/>
            <person name="Zeng Q."/>
            <person name="Gargeya S."/>
            <person name="Fitzgerald M."/>
            <person name="Haas B."/>
            <person name="Abouelleil A."/>
            <person name="Allen A.W."/>
            <person name="Alvarado L."/>
            <person name="Arachchi H.M."/>
            <person name="Berlin A.M."/>
            <person name="Chapman S.B."/>
            <person name="Gainer-Dewar J."/>
            <person name="Goldberg J."/>
            <person name="Griggs A."/>
            <person name="Gujja S."/>
            <person name="Hansen M."/>
            <person name="Howarth C."/>
            <person name="Imamovic A."/>
            <person name="Ireland A."/>
            <person name="Larimer J."/>
            <person name="McCowan C."/>
            <person name="Murphy C."/>
            <person name="Pearson M."/>
            <person name="Poon T.W."/>
            <person name="Priest M."/>
            <person name="Roberts A."/>
            <person name="Saif S."/>
            <person name="Shea T."/>
            <person name="Sisk P."/>
            <person name="Sykes S."/>
            <person name="Wortman J."/>
            <person name="Nusbaum C."/>
            <person name="Birren B."/>
        </authorList>
    </citation>
    <scope>NUCLEOTIDE SEQUENCE [LARGE SCALE GENOMIC DNA]</scope>
    <source>
        <strain evidence="7 9">ATCC BAA-382</strain>
    </source>
</reference>
<organism evidence="6 8">
    <name type="scientific">Enterococcus haemoperoxidus ATCC BAA-382</name>
    <dbReference type="NCBI Taxonomy" id="1158608"/>
    <lineage>
        <taxon>Bacteria</taxon>
        <taxon>Bacillati</taxon>
        <taxon>Bacillota</taxon>
        <taxon>Bacilli</taxon>
        <taxon>Lactobacillales</taxon>
        <taxon>Enterococcaceae</taxon>
        <taxon>Enterococcus</taxon>
    </lineage>
</organism>